<dbReference type="InParanoid" id="B8MCG5"/>
<name>B8MCG5_TALSN</name>
<feature type="domain" description="LysM" evidence="4">
    <location>
        <begin position="70"/>
        <end position="116"/>
    </location>
</feature>
<evidence type="ECO:0000313" key="5">
    <source>
        <dbReference type="EMBL" id="EED18781.1"/>
    </source>
</evidence>
<dbReference type="VEuPathDB" id="FungiDB:TSTA_125000"/>
<feature type="domain" description="LysM" evidence="4">
    <location>
        <begin position="372"/>
        <end position="418"/>
    </location>
</feature>
<proteinExistence type="predicted"/>
<dbReference type="PROSITE" id="PS51782">
    <property type="entry name" value="LYSM"/>
    <property type="match status" value="6"/>
</dbReference>
<dbReference type="InterPro" id="IPR018392">
    <property type="entry name" value="LysM"/>
</dbReference>
<dbReference type="PROSITE" id="PS51257">
    <property type="entry name" value="PROKAR_LIPOPROTEIN"/>
    <property type="match status" value="1"/>
</dbReference>
<evidence type="ECO:0000256" key="3">
    <source>
        <dbReference type="ARBA" id="ARBA00023026"/>
    </source>
</evidence>
<feature type="domain" description="LysM" evidence="4">
    <location>
        <begin position="464"/>
        <end position="510"/>
    </location>
</feature>
<evidence type="ECO:0000256" key="1">
    <source>
        <dbReference type="ARBA" id="ARBA00022669"/>
    </source>
</evidence>
<evidence type="ECO:0000259" key="4">
    <source>
        <dbReference type="PROSITE" id="PS51782"/>
    </source>
</evidence>
<evidence type="ECO:0000256" key="2">
    <source>
        <dbReference type="ARBA" id="ARBA00022729"/>
    </source>
</evidence>
<dbReference type="HOGENOM" id="CLU_010591_8_1_1"/>
<dbReference type="GO" id="GO:0008061">
    <property type="term" value="F:chitin binding"/>
    <property type="evidence" value="ECO:0007669"/>
    <property type="project" value="UniProtKB-KW"/>
</dbReference>
<keyword evidence="3" id="KW-0843">Virulence</keyword>
<dbReference type="InterPro" id="IPR036779">
    <property type="entry name" value="LysM_dom_sf"/>
</dbReference>
<keyword evidence="6" id="KW-1185">Reference proteome</keyword>
<dbReference type="EMBL" id="EQ962655">
    <property type="protein sequence ID" value="EED18781.1"/>
    <property type="molecule type" value="Genomic_DNA"/>
</dbReference>
<feature type="domain" description="LysM" evidence="4">
    <location>
        <begin position="546"/>
        <end position="592"/>
    </location>
</feature>
<dbReference type="Proteomes" id="UP000001745">
    <property type="component" value="Unassembled WGS sequence"/>
</dbReference>
<dbReference type="AlphaFoldDB" id="B8MCG5"/>
<dbReference type="PANTHER" id="PTHR34997:SF2">
    <property type="entry name" value="LYSM DOMAIN-CONTAINING PROTEIN-RELATED"/>
    <property type="match status" value="1"/>
</dbReference>
<feature type="domain" description="LysM" evidence="4">
    <location>
        <begin position="157"/>
        <end position="203"/>
    </location>
</feature>
<dbReference type="SUPFAM" id="SSF54106">
    <property type="entry name" value="LysM domain"/>
    <property type="match status" value="4"/>
</dbReference>
<dbReference type="PANTHER" id="PTHR34997">
    <property type="entry name" value="AM15"/>
    <property type="match status" value="1"/>
</dbReference>
<dbReference type="OMA" id="CNKFYDV"/>
<dbReference type="RefSeq" id="XP_002482773.1">
    <property type="nucleotide sequence ID" value="XM_002482728.1"/>
</dbReference>
<dbReference type="InterPro" id="IPR052210">
    <property type="entry name" value="LysM1-like"/>
</dbReference>
<dbReference type="OrthoDB" id="5985073at2759"/>
<feature type="domain" description="LysM" evidence="4">
    <location>
        <begin position="629"/>
        <end position="675"/>
    </location>
</feature>
<organism evidence="5 6">
    <name type="scientific">Talaromyces stipitatus (strain ATCC 10500 / CBS 375.48 / QM 6759 / NRRL 1006)</name>
    <name type="common">Penicillium stipitatum</name>
    <dbReference type="NCBI Taxonomy" id="441959"/>
    <lineage>
        <taxon>Eukaryota</taxon>
        <taxon>Fungi</taxon>
        <taxon>Dikarya</taxon>
        <taxon>Ascomycota</taxon>
        <taxon>Pezizomycotina</taxon>
        <taxon>Eurotiomycetes</taxon>
        <taxon>Eurotiomycetidae</taxon>
        <taxon>Eurotiales</taxon>
        <taxon>Trichocomaceae</taxon>
        <taxon>Talaromyces</taxon>
        <taxon>Talaromyces sect. Talaromyces</taxon>
    </lineage>
</organism>
<dbReference type="eggNOG" id="KOG2806">
    <property type="taxonomic scope" value="Eukaryota"/>
</dbReference>
<keyword evidence="2" id="KW-0732">Signal</keyword>
<protein>
    <submittedName>
        <fullName evidence="5">LysM domain protein, putative</fullName>
    </submittedName>
</protein>
<evidence type="ECO:0000313" key="6">
    <source>
        <dbReference type="Proteomes" id="UP000001745"/>
    </source>
</evidence>
<accession>B8MCG5</accession>
<dbReference type="Gene3D" id="3.10.350.10">
    <property type="entry name" value="LysM domain"/>
    <property type="match status" value="6"/>
</dbReference>
<gene>
    <name evidence="5" type="ORF">TSTA_125000</name>
</gene>
<dbReference type="Pfam" id="PF01476">
    <property type="entry name" value="LysM"/>
    <property type="match status" value="4"/>
</dbReference>
<sequence length="679" mass="73048">MRHELCTCFPTQFQYILIFSCSSTKMKIIRSFLVLLTLWMAQASGMEGLHPRSNETVNGGMTNSSSSECVSYAILGSDTCFTIASANSITWAQLLAWNPTLSTTCSNLHSFTNICVSNPAGNYSMPTNTAGVTQIITTTAAIPTPTVDGSNPDCGEWYYHVGDDDNCDYITETFSISLKDFLFLNPEVYSNCTNLWAGYYYCAEPVGYISTYPGYLSTSTSSMFNQTPTTQLPPGTNIEPDWLTTAPIIPLANGTRKDCNSYIWVDTVANTSIADCWHLAWAYGATSEVGRQNRLLVLWNPSLAEPNTTNSFIFPDATATVSPIVSDTYTYPCTISPSLSYCVQLEPATTTSSSAIATPTPRAIGETVNCTEWYATESYDTCQDIIDIFDLDATEFYDWNPSIGTNCTGLVEGTYYCISTGPAGQPLTTTWTGPYPSVTATTTTSSGVSTPSPIQTGMVSNCDSFYLVQANDECDTIAADYGISLSSFYSWNPAVGSNCAYLDLGDYVCVGIASSPTVTTSSSTSTSTGIVTPSPIQTGMVSDCDSFYLVQANDECDTIASEYDITLTELYSWNPAIGSSCEYLDLGDYVCVGVSAPASSVTVTSGSTLTSSISTPSPIQTGMTTNCDEFYEVQENDTCSGIASDFDISLSDFYAWNPAVGSTCAYLELNVYVCVQVSS</sequence>
<reference evidence="6" key="1">
    <citation type="journal article" date="2015" name="Genome Announc.">
        <title>Genome sequence of the AIDS-associated pathogen Penicillium marneffei (ATCC18224) and its near taxonomic relative Talaromyces stipitatus (ATCC10500).</title>
        <authorList>
            <person name="Nierman W.C."/>
            <person name="Fedorova-Abrams N.D."/>
            <person name="Andrianopoulos A."/>
        </authorList>
    </citation>
    <scope>NUCLEOTIDE SEQUENCE [LARGE SCALE GENOMIC DNA]</scope>
    <source>
        <strain evidence="6">ATCC 10500 / CBS 375.48 / QM 6759 / NRRL 1006</strain>
    </source>
</reference>
<dbReference type="STRING" id="441959.B8MCG5"/>
<dbReference type="GeneID" id="8100279"/>
<keyword evidence="1" id="KW-0147">Chitin-binding</keyword>
<dbReference type="PhylomeDB" id="B8MCG5"/>
<dbReference type="SMART" id="SM00257">
    <property type="entry name" value="LysM"/>
    <property type="match status" value="6"/>
</dbReference>
<dbReference type="CDD" id="cd00118">
    <property type="entry name" value="LysM"/>
    <property type="match status" value="5"/>
</dbReference>